<dbReference type="EMBL" id="CACSHJ010000095">
    <property type="protein sequence ID" value="CAA0396201.1"/>
    <property type="molecule type" value="Genomic_DNA"/>
</dbReference>
<organism evidence="2 3">
    <name type="scientific">Arabidopsis thaliana</name>
    <name type="common">Mouse-ear cress</name>
    <dbReference type="NCBI Taxonomy" id="3702"/>
    <lineage>
        <taxon>Eukaryota</taxon>
        <taxon>Viridiplantae</taxon>
        <taxon>Streptophyta</taxon>
        <taxon>Embryophyta</taxon>
        <taxon>Tracheophyta</taxon>
        <taxon>Spermatophyta</taxon>
        <taxon>Magnoliopsida</taxon>
        <taxon>eudicotyledons</taxon>
        <taxon>Gunneridae</taxon>
        <taxon>Pentapetalae</taxon>
        <taxon>rosids</taxon>
        <taxon>malvids</taxon>
        <taxon>Brassicales</taxon>
        <taxon>Brassicaceae</taxon>
        <taxon>Camelineae</taxon>
        <taxon>Arabidopsis</taxon>
    </lineage>
</organism>
<evidence type="ECO:0000313" key="3">
    <source>
        <dbReference type="Proteomes" id="UP000434276"/>
    </source>
</evidence>
<proteinExistence type="predicted"/>
<accession>A0A5S9XUZ8</accession>
<evidence type="ECO:0008006" key="4">
    <source>
        <dbReference type="Google" id="ProtNLM"/>
    </source>
</evidence>
<feature type="region of interest" description="Disordered" evidence="1">
    <location>
        <begin position="244"/>
        <end position="265"/>
    </location>
</feature>
<evidence type="ECO:0000313" key="2">
    <source>
        <dbReference type="EMBL" id="CAA0396201.1"/>
    </source>
</evidence>
<dbReference type="PANTHER" id="PTHR33623">
    <property type="entry name" value="OS04G0572500 PROTEIN"/>
    <property type="match status" value="1"/>
</dbReference>
<reference evidence="2 3" key="1">
    <citation type="submission" date="2019-12" db="EMBL/GenBank/DDBJ databases">
        <authorList>
            <person name="Jiao W.-B."/>
            <person name="Schneeberger K."/>
        </authorList>
    </citation>
    <scope>NUCLEOTIDE SEQUENCE [LARGE SCALE GENOMIC DNA]</scope>
    <source>
        <strain evidence="3">cv. C24</strain>
    </source>
</reference>
<sequence>MTSISSSDHPLPVSKKRLKPLILRDFLLDDLSSCSSNGFKSFPRLLNAEIQRSGMFHHNRRITCGLAFSHAVHKASTALLTAVKLLPFPSSVKSQSRDRDNKKGLFSRSFWKKLSRRELNVDVGEKERRTDDREEEIQRCRSFAEFLQESQDQLSDQIYYISPTDLFSGEATLSKDAVGDSSSFSSEDSEVTQSSSGVIVVMMSGDCVGSHVSDGSSLNDNTEECENEEKEQLSPISILDCPFQDDAISPPSHHKETDEKKQMRKRRRLESLVRLEPVDLEKRIEKYEERQDYKSHIIEIEEDQSEFRANRLFALVKSRIIEEQNQLLASHVVDNVLLDFFKENNNNETRDEDKLVEIVEEWVMRRQDDEYNMFMSWKVSEKREIYVKEMKWGCINGDEKEYVVEELGNGFLTSLVDELIHDISL</sequence>
<dbReference type="AlphaFoldDB" id="A0A5S9XUZ8"/>
<name>A0A5S9XUZ8_ARATH</name>
<dbReference type="ExpressionAtlas" id="A0A5S9XUZ8">
    <property type="expression patterns" value="baseline and differential"/>
</dbReference>
<dbReference type="OrthoDB" id="668456at2759"/>
<evidence type="ECO:0000256" key="1">
    <source>
        <dbReference type="SAM" id="MobiDB-lite"/>
    </source>
</evidence>
<dbReference type="PANTHER" id="PTHR33623:SF4">
    <property type="entry name" value="DUF4378 DOMAIN-CONTAINING PROTEIN"/>
    <property type="match status" value="1"/>
</dbReference>
<gene>
    <name evidence="2" type="ORF">C24_LOCUS18933</name>
</gene>
<feature type="region of interest" description="Disordered" evidence="1">
    <location>
        <begin position="211"/>
        <end position="231"/>
    </location>
</feature>
<dbReference type="Proteomes" id="UP000434276">
    <property type="component" value="Unassembled WGS sequence"/>
</dbReference>
<protein>
    <recommendedName>
        <fullName evidence="4">DUF4378 domain-containing protein</fullName>
    </recommendedName>
</protein>